<dbReference type="AlphaFoldDB" id="S2DJN4"/>
<dbReference type="Proteomes" id="UP000006073">
    <property type="component" value="Unassembled WGS sequence"/>
</dbReference>
<dbReference type="InterPro" id="IPR007060">
    <property type="entry name" value="FtsL/DivIC"/>
</dbReference>
<organism evidence="3 4">
    <name type="scientific">Indibacter alkaliphilus (strain CCUG 57479 / KCTC 22604 / LW1)</name>
    <dbReference type="NCBI Taxonomy" id="1189612"/>
    <lineage>
        <taxon>Bacteria</taxon>
        <taxon>Pseudomonadati</taxon>
        <taxon>Bacteroidota</taxon>
        <taxon>Cytophagia</taxon>
        <taxon>Cytophagales</taxon>
        <taxon>Cyclobacteriaceae</taxon>
    </lineage>
</organism>
<feature type="coiled-coil region" evidence="1">
    <location>
        <begin position="67"/>
        <end position="101"/>
    </location>
</feature>
<comment type="caution">
    <text evidence="3">The sequence shown here is derived from an EMBL/GenBank/DDBJ whole genome shotgun (WGS) entry which is preliminary data.</text>
</comment>
<keyword evidence="2" id="KW-1133">Transmembrane helix</keyword>
<name>S2DJN4_INDAL</name>
<keyword evidence="4" id="KW-1185">Reference proteome</keyword>
<proteinExistence type="predicted"/>
<feature type="transmembrane region" description="Helical" evidence="2">
    <location>
        <begin position="44"/>
        <end position="65"/>
    </location>
</feature>
<keyword evidence="3" id="KW-0132">Cell division</keyword>
<keyword evidence="1" id="KW-0175">Coiled coil</keyword>
<dbReference type="eggNOG" id="COG2919">
    <property type="taxonomic scope" value="Bacteria"/>
</dbReference>
<gene>
    <name evidence="3" type="ORF">A33Q_0755</name>
</gene>
<accession>S2DJN4</accession>
<keyword evidence="2" id="KW-0472">Membrane</keyword>
<dbReference type="GO" id="GO:0051301">
    <property type="term" value="P:cell division"/>
    <property type="evidence" value="ECO:0007669"/>
    <property type="project" value="UniProtKB-KW"/>
</dbReference>
<evidence type="ECO:0000256" key="2">
    <source>
        <dbReference type="SAM" id="Phobius"/>
    </source>
</evidence>
<evidence type="ECO:0000313" key="3">
    <source>
        <dbReference type="EMBL" id="EOZ99152.1"/>
    </source>
</evidence>
<keyword evidence="3" id="KW-0131">Cell cycle</keyword>
<evidence type="ECO:0000256" key="1">
    <source>
        <dbReference type="SAM" id="Coils"/>
    </source>
</evidence>
<keyword evidence="2" id="KW-0812">Transmembrane</keyword>
<evidence type="ECO:0000313" key="4">
    <source>
        <dbReference type="Proteomes" id="UP000006073"/>
    </source>
</evidence>
<dbReference type="EMBL" id="ALWO02000015">
    <property type="protein sequence ID" value="EOZ99152.1"/>
    <property type="molecule type" value="Genomic_DNA"/>
</dbReference>
<dbReference type="Pfam" id="PF04977">
    <property type="entry name" value="DivIC"/>
    <property type="match status" value="1"/>
</dbReference>
<sequence>MAGFLVINAKGYSFKNGLICYHFLYLFESTIQKMRKYLKYTKNFYFLFTLFFILWMVFIDSNDIITQYKLRSKIKELEKQKEFYLERKEKIRADREELMSNYEMLEKFARERYLMKRKSEDLYVVVEE</sequence>
<dbReference type="STRING" id="1189612.A33Q_0755"/>
<protein>
    <submittedName>
        <fullName evidence="3">Cell division protein DivIC (FtsB), stabilizes FtsL against RasP cleavage</fullName>
    </submittedName>
</protein>
<reference evidence="3 4" key="1">
    <citation type="journal article" date="2013" name="Genome Announc.">
        <title>Draft Genome Sequence of Indibacter alkaliphilus Strain LW1T, Isolated from Lonar Lake, a Haloalkaline Lake in the Buldana District of Maharashtra, India.</title>
        <authorList>
            <person name="Singh A."/>
            <person name="Kumar Jangir P."/>
            <person name="Sharma R."/>
            <person name="Singh A."/>
            <person name="Kumar Pinnaka A."/>
            <person name="Shivaji S."/>
        </authorList>
    </citation>
    <scope>NUCLEOTIDE SEQUENCE [LARGE SCALE GENOMIC DNA]</scope>
    <source>
        <strain evidence="4">CCUG 57479 / KCTC 22604 / LW1</strain>
    </source>
</reference>